<accession>A0ABS5I2N6</accession>
<proteinExistence type="predicted"/>
<dbReference type="EMBL" id="JAAIKR010000008">
    <property type="protein sequence ID" value="MBR9728280.1"/>
    <property type="molecule type" value="Genomic_DNA"/>
</dbReference>
<reference evidence="1 2" key="1">
    <citation type="submission" date="2020-02" db="EMBL/GenBank/DDBJ databases">
        <title>Shewanella WXL01 sp. nov., a marine bacterium isolated from green algae in Luhuitou Fringing Reef (Northern South China Sea).</title>
        <authorList>
            <person name="Wang X."/>
        </authorList>
    </citation>
    <scope>NUCLEOTIDE SEQUENCE [LARGE SCALE GENOMIC DNA]</scope>
    <source>
        <strain evidence="1 2">MCCC 1A01895</strain>
    </source>
</reference>
<evidence type="ECO:0000313" key="2">
    <source>
        <dbReference type="Proteomes" id="UP000811844"/>
    </source>
</evidence>
<dbReference type="RefSeq" id="WP_153662861.1">
    <property type="nucleotide sequence ID" value="NZ_JAAIKR010000008.1"/>
</dbReference>
<sequence length="275" mass="30710">MTFYLALSVTNHRRGRFLSSLISAEPVTETLPHQGCVLMLGKDFQQLEAANKREWRDWALLSGRTLMLLPPYSSGVIDEDIDWQIGFSEAVPSVDSPLARLLESEVTQQIAGRQGVCERSQGHLWGVSAANTRYLKHHAASGVFAVTCLPLWSISLIDETELVREWFSFFDRLAGTPDAIETGADNEPTQLVATDYSIMACIYAWQAISASELNAYLSNQAFPVFQFTENEMNDGFSRLLAIGYVNESGLTTEGLEILKDSAYWLYAEHLKDATR</sequence>
<gene>
    <name evidence="1" type="ORF">G3R48_09875</name>
</gene>
<organism evidence="1 2">
    <name type="scientific">Shewanella intestini</name>
    <dbReference type="NCBI Taxonomy" id="2017544"/>
    <lineage>
        <taxon>Bacteria</taxon>
        <taxon>Pseudomonadati</taxon>
        <taxon>Pseudomonadota</taxon>
        <taxon>Gammaproteobacteria</taxon>
        <taxon>Alteromonadales</taxon>
        <taxon>Shewanellaceae</taxon>
        <taxon>Shewanella</taxon>
    </lineage>
</organism>
<protein>
    <submittedName>
        <fullName evidence="1">Uncharacterized protein</fullName>
    </submittedName>
</protein>
<comment type="caution">
    <text evidence="1">The sequence shown here is derived from an EMBL/GenBank/DDBJ whole genome shotgun (WGS) entry which is preliminary data.</text>
</comment>
<name>A0ABS5I2N6_9GAMM</name>
<evidence type="ECO:0000313" key="1">
    <source>
        <dbReference type="EMBL" id="MBR9728280.1"/>
    </source>
</evidence>
<dbReference type="Proteomes" id="UP000811844">
    <property type="component" value="Unassembled WGS sequence"/>
</dbReference>
<keyword evidence="2" id="KW-1185">Reference proteome</keyword>